<dbReference type="Gene3D" id="3.20.20.70">
    <property type="entry name" value="Aldolase class I"/>
    <property type="match status" value="1"/>
</dbReference>
<comment type="caution">
    <text evidence="6">The sequence shown here is derived from an EMBL/GenBank/DDBJ whole genome shotgun (WGS) entry which is preliminary data.</text>
</comment>
<keyword evidence="4" id="KW-0411">Iron-sulfur</keyword>
<reference evidence="6" key="1">
    <citation type="journal article" date="2012" name="Science">
        <title>Fermentation, hydrogen, and sulfur metabolism in multiple uncultivated bacterial phyla.</title>
        <authorList>
            <person name="Wrighton K.C."/>
            <person name="Thomas B.C."/>
            <person name="Sharon I."/>
            <person name="Miller C.S."/>
            <person name="Castelle C.J."/>
            <person name="VerBerkmoes N.C."/>
            <person name="Wilkins M.J."/>
            <person name="Hettich R.L."/>
            <person name="Lipton M.S."/>
            <person name="Williams K.H."/>
            <person name="Long P.E."/>
            <person name="Banfield J.F."/>
        </authorList>
    </citation>
    <scope>NUCLEOTIDE SEQUENCE [LARGE SCALE GENOMIC DNA]</scope>
</reference>
<dbReference type="InterPro" id="IPR058240">
    <property type="entry name" value="rSAM_sf"/>
</dbReference>
<evidence type="ECO:0000256" key="4">
    <source>
        <dbReference type="ARBA" id="ARBA00023014"/>
    </source>
</evidence>
<dbReference type="PANTHER" id="PTHR11228:SF7">
    <property type="entry name" value="PQQA PEPTIDE CYCLASE"/>
    <property type="match status" value="1"/>
</dbReference>
<dbReference type="PROSITE" id="PS51918">
    <property type="entry name" value="RADICAL_SAM"/>
    <property type="match status" value="1"/>
</dbReference>
<proteinExistence type="predicted"/>
<dbReference type="InterPro" id="IPR029063">
    <property type="entry name" value="SAM-dependent_MTases_sf"/>
</dbReference>
<dbReference type="InterPro" id="IPR006638">
    <property type="entry name" value="Elp3/MiaA/NifB-like_rSAM"/>
</dbReference>
<dbReference type="SMART" id="SM00729">
    <property type="entry name" value="Elp3"/>
    <property type="match status" value="1"/>
</dbReference>
<dbReference type="AlphaFoldDB" id="K2G2Q4"/>
<dbReference type="GO" id="GO:0003824">
    <property type="term" value="F:catalytic activity"/>
    <property type="evidence" value="ECO:0007669"/>
    <property type="project" value="InterPro"/>
</dbReference>
<accession>K2G2Q4</accession>
<dbReference type="GO" id="GO:0051536">
    <property type="term" value="F:iron-sulfur cluster binding"/>
    <property type="evidence" value="ECO:0007669"/>
    <property type="project" value="UniProtKB-KW"/>
</dbReference>
<dbReference type="Pfam" id="PF04055">
    <property type="entry name" value="Radical_SAM"/>
    <property type="match status" value="1"/>
</dbReference>
<keyword evidence="2" id="KW-0479">Metal-binding</keyword>
<evidence type="ECO:0000259" key="5">
    <source>
        <dbReference type="PROSITE" id="PS51918"/>
    </source>
</evidence>
<evidence type="ECO:0000256" key="3">
    <source>
        <dbReference type="ARBA" id="ARBA00023004"/>
    </source>
</evidence>
<dbReference type="SUPFAM" id="SSF102114">
    <property type="entry name" value="Radical SAM enzymes"/>
    <property type="match status" value="1"/>
</dbReference>
<protein>
    <submittedName>
        <fullName evidence="6">Heme d1 biosynthesis protein</fullName>
    </submittedName>
</protein>
<sequence>MIMKTLDPYNFCLFKIPTEGGRLIWEITNRCNYSCKYCIFRSGKTDTSDELTTAEIISSLDDMWEFWIRELKITWWEPFMRKDMCEILERAAEIGFKIDISTNASFLTDKHTKTLKNPAIRYVHVSLDGSDRMMQELVRWKYSFDLTLRWLNKLIEAWIYTRIWTVIHKWNEDHLKEMIEHVMALWAQEIIFSLMEPVGRMKWDNSLVTTKDVPTLEKKLSLLRLKYKGRIKVNFAFTKKKEEKSGETTCPGGKKFLFLNHKWQLSPCTWISEYYPEFISKETLKTKSFIELTKWKEMIQYFEFQDNLIWWGMAGCPKSFLKEINQQKELKKLFEGDFNENMKNRQRFSEYSPIYSFATENISGYYPKFDFKDAKALAVTASWDHAINAFYFWASHVTCFDSNSLSRLWTQFKIVAMKHLDFDDFLDFFLREWNNPLSYKTYCWFRSNLPIITKEFFDQAYKSFWFDGKNLRESSLFNNKHDTRENKISYNPYLQSEDDYNLAKGRLEMNKIVFLDDSIEQICSKKDTFWNDLFDLILLSNIADYSHEMYPEKDYLAEFRRNITDVLQESLSAKGKIALAYIYDSGNLNLRNKIDSAKSRADIFGGAWYSEFSFPSAVWPNNEDIVALQEKRIHNSLIESSESYYEKARVYDRFSEAEDSLGKALEFLKEATRDKVVLDVWCWTGKYLKSLAPTIKRGVWLDVSDKQIEIAIEKCILEDNLSFIISSAETIDIPDNSVDVIYWTWCIWSIAEAERRESIVKELKRILKKWWMIYLIENDEIGEFEEIRWKTTNPDKPTIMLNKHIRKMWFARRMSISTRFSFNDVAEAKKVFGTIWWEKVANKINSNEIQHNVMIFCRIR</sequence>
<dbReference type="InterPro" id="IPR013785">
    <property type="entry name" value="Aldolase_TIM"/>
</dbReference>
<dbReference type="EMBL" id="AMFJ01000322">
    <property type="protein sequence ID" value="EKE28542.1"/>
    <property type="molecule type" value="Genomic_DNA"/>
</dbReference>
<keyword evidence="3" id="KW-0408">Iron</keyword>
<dbReference type="SFLD" id="SFLDG01067">
    <property type="entry name" value="SPASM/twitch_domain_containing"/>
    <property type="match status" value="1"/>
</dbReference>
<feature type="domain" description="Radical SAM core" evidence="5">
    <location>
        <begin position="17"/>
        <end position="236"/>
    </location>
</feature>
<keyword evidence="1" id="KW-0949">S-adenosyl-L-methionine</keyword>
<evidence type="ECO:0000256" key="2">
    <source>
        <dbReference type="ARBA" id="ARBA00022723"/>
    </source>
</evidence>
<organism evidence="6">
    <name type="scientific">uncultured bacterium</name>
    <name type="common">gcode 4</name>
    <dbReference type="NCBI Taxonomy" id="1234023"/>
    <lineage>
        <taxon>Bacteria</taxon>
        <taxon>environmental samples</taxon>
    </lineage>
</organism>
<dbReference type="Pfam" id="PF13649">
    <property type="entry name" value="Methyltransf_25"/>
    <property type="match status" value="1"/>
</dbReference>
<dbReference type="GO" id="GO:0046872">
    <property type="term" value="F:metal ion binding"/>
    <property type="evidence" value="ECO:0007669"/>
    <property type="project" value="UniProtKB-KW"/>
</dbReference>
<dbReference type="InterPro" id="IPR041698">
    <property type="entry name" value="Methyltransf_25"/>
</dbReference>
<dbReference type="InterPro" id="IPR050377">
    <property type="entry name" value="Radical_SAM_PqqE_MftC-like"/>
</dbReference>
<dbReference type="SFLD" id="SFLDS00029">
    <property type="entry name" value="Radical_SAM"/>
    <property type="match status" value="1"/>
</dbReference>
<gene>
    <name evidence="6" type="ORF">ACD_3C00048G0007</name>
</gene>
<dbReference type="PANTHER" id="PTHR11228">
    <property type="entry name" value="RADICAL SAM DOMAIN PROTEIN"/>
    <property type="match status" value="1"/>
</dbReference>
<dbReference type="CDD" id="cd01335">
    <property type="entry name" value="Radical_SAM"/>
    <property type="match status" value="1"/>
</dbReference>
<name>K2G2Q4_9BACT</name>
<dbReference type="InterPro" id="IPR007197">
    <property type="entry name" value="rSAM"/>
</dbReference>
<dbReference type="SUPFAM" id="SSF53335">
    <property type="entry name" value="S-adenosyl-L-methionine-dependent methyltransferases"/>
    <property type="match status" value="1"/>
</dbReference>
<evidence type="ECO:0000256" key="1">
    <source>
        <dbReference type="ARBA" id="ARBA00022691"/>
    </source>
</evidence>
<dbReference type="Gene3D" id="3.40.50.150">
    <property type="entry name" value="Vaccinia Virus protein VP39"/>
    <property type="match status" value="1"/>
</dbReference>
<evidence type="ECO:0000313" key="6">
    <source>
        <dbReference type="EMBL" id="EKE28542.1"/>
    </source>
</evidence>